<name>A0ABY3W452_9MICC</name>
<dbReference type="InterPro" id="IPR025447">
    <property type="entry name" value="DUF4192"/>
</dbReference>
<gene>
    <name evidence="2" type="ORF">MNQ99_11795</name>
</gene>
<reference evidence="2 3" key="1">
    <citation type="submission" date="2022-03" db="EMBL/GenBank/DDBJ databases">
        <title>Isotopic signatures of nitrous oxide derived from detoxification processes.</title>
        <authorList>
            <person name="Behrendt U."/>
            <person name="Buchen C."/>
            <person name="Well R."/>
            <person name="Ulrich A."/>
            <person name="Rohe L."/>
            <person name="Kolb S."/>
            <person name="Schloter M."/>
            <person name="Horn M.A."/>
            <person name="Augustin J."/>
        </authorList>
    </citation>
    <scope>NUCLEOTIDE SEQUENCE [LARGE SCALE GENOMIC DNA]</scope>
    <source>
        <strain evidence="2 3">S4-C24</strain>
    </source>
</reference>
<dbReference type="EMBL" id="CP093326">
    <property type="protein sequence ID" value="UNK44661.1"/>
    <property type="molecule type" value="Genomic_DNA"/>
</dbReference>
<evidence type="ECO:0000313" key="3">
    <source>
        <dbReference type="Proteomes" id="UP000829069"/>
    </source>
</evidence>
<protein>
    <submittedName>
        <fullName evidence="2">DUF4192 domain-containing protein</fullName>
    </submittedName>
</protein>
<evidence type="ECO:0000313" key="2">
    <source>
        <dbReference type="EMBL" id="UNK44661.1"/>
    </source>
</evidence>
<organism evidence="2 3">
    <name type="scientific">Arthrobacter sulfonylureivorans</name>
    <dbReference type="NCBI Taxonomy" id="2486855"/>
    <lineage>
        <taxon>Bacteria</taxon>
        <taxon>Bacillati</taxon>
        <taxon>Actinomycetota</taxon>
        <taxon>Actinomycetes</taxon>
        <taxon>Micrococcales</taxon>
        <taxon>Micrococcaceae</taxon>
        <taxon>Arthrobacter</taxon>
    </lineage>
</organism>
<dbReference type="Pfam" id="PF13830">
    <property type="entry name" value="DUF4192"/>
    <property type="match status" value="2"/>
</dbReference>
<dbReference type="Proteomes" id="UP000829069">
    <property type="component" value="Chromosome"/>
</dbReference>
<accession>A0ABY3W452</accession>
<dbReference type="RefSeq" id="WP_127514368.1">
    <property type="nucleotide sequence ID" value="NZ_CP093326.1"/>
</dbReference>
<proteinExistence type="predicted"/>
<feature type="compositionally biased region" description="Polar residues" evidence="1">
    <location>
        <begin position="185"/>
        <end position="194"/>
    </location>
</feature>
<keyword evidence="3" id="KW-1185">Reference proteome</keyword>
<evidence type="ECO:0000256" key="1">
    <source>
        <dbReference type="SAM" id="MobiDB-lite"/>
    </source>
</evidence>
<sequence>MEKKRFTARQSVDVLSFVPHTLGFMPSRSVVLLSLSSGRLGATLRLDLPDIGDNCHLDLFADTAAGYLRSDEDADSSLLILYTDHAWRTPDRPPHAELVAALGRSLDAVGLPVRSGWTVGNRHWRELYCPDTACCPLPGRPVSQIRDSALNAELVYNGSTYAASAAEATAGPAPATSRRAHPTAGSIQTGSAGETPSGAASAVSYPPAALQGETGQLADGLAGSWTSPSFYFYTLRRWEDSLTANQAGSMTAQAQAFLLASLTENAVRDAIAIFACCGLETAFLWARAAGLLTEPDPRTNAEAECAPLPETGDPAAARDLSKILVGDSHQAPDWERVDATAQLLAQLHSVGAGRSRAAAGTLHAWIEWARGRGSHAHQRAEACLRELPGYRLAELVQELAGSGMLPMWARRRETAWPGRRHLAA</sequence>
<feature type="region of interest" description="Disordered" evidence="1">
    <location>
        <begin position="170"/>
        <end position="203"/>
    </location>
</feature>